<reference evidence="3" key="1">
    <citation type="submission" date="2020-05" db="EMBL/GenBank/DDBJ databases">
        <title>Mycena genomes resolve the evolution of fungal bioluminescence.</title>
        <authorList>
            <person name="Tsai I.J."/>
        </authorList>
    </citation>
    <scope>NUCLEOTIDE SEQUENCE</scope>
    <source>
        <strain evidence="3">160909Yilan</strain>
    </source>
</reference>
<evidence type="ECO:0000313" key="3">
    <source>
        <dbReference type="EMBL" id="KAF7341637.1"/>
    </source>
</evidence>
<dbReference type="AlphaFoldDB" id="A0A8H7CMQ6"/>
<protein>
    <recommendedName>
        <fullName evidence="2">DUF5648 domain-containing protein</fullName>
    </recommendedName>
</protein>
<sequence length="195" mass="21147">MKAALWTVFAAIISFVHGVPHPRGSTVVNVRSQASPETCGNGNTTDLVALYETYDAANTIHFYTIIDSNVTVALQEGQYAFNGVVGLIFPILEPSTLPFLCLSNPKTSSYFYTTSETERANALAAGYTDYTTMGYIYTTQVCGSVPLYRVHFIGANADYIYTTSIVDRDNAIVQGFTDEGIAGYVMEPASGMIIN</sequence>
<dbReference type="Proteomes" id="UP000623467">
    <property type="component" value="Unassembled WGS sequence"/>
</dbReference>
<organism evidence="3 4">
    <name type="scientific">Mycena sanguinolenta</name>
    <dbReference type="NCBI Taxonomy" id="230812"/>
    <lineage>
        <taxon>Eukaryota</taxon>
        <taxon>Fungi</taxon>
        <taxon>Dikarya</taxon>
        <taxon>Basidiomycota</taxon>
        <taxon>Agaricomycotina</taxon>
        <taxon>Agaricomycetes</taxon>
        <taxon>Agaricomycetidae</taxon>
        <taxon>Agaricales</taxon>
        <taxon>Marasmiineae</taxon>
        <taxon>Mycenaceae</taxon>
        <taxon>Mycena</taxon>
    </lineage>
</organism>
<proteinExistence type="predicted"/>
<evidence type="ECO:0000256" key="1">
    <source>
        <dbReference type="SAM" id="SignalP"/>
    </source>
</evidence>
<gene>
    <name evidence="3" type="ORF">MSAN_02061400</name>
</gene>
<feature type="signal peptide" evidence="1">
    <location>
        <begin position="1"/>
        <end position="18"/>
    </location>
</feature>
<feature type="domain" description="DUF5648" evidence="2">
    <location>
        <begin position="50"/>
        <end position="186"/>
    </location>
</feature>
<keyword evidence="1" id="KW-0732">Signal</keyword>
<feature type="chain" id="PRO_5034963963" description="DUF5648 domain-containing protein" evidence="1">
    <location>
        <begin position="19"/>
        <end position="195"/>
    </location>
</feature>
<dbReference type="Pfam" id="PF18885">
    <property type="entry name" value="DUF5648"/>
    <property type="match status" value="1"/>
</dbReference>
<evidence type="ECO:0000313" key="4">
    <source>
        <dbReference type="Proteomes" id="UP000623467"/>
    </source>
</evidence>
<dbReference type="EMBL" id="JACAZH010000027">
    <property type="protein sequence ID" value="KAF7341637.1"/>
    <property type="molecule type" value="Genomic_DNA"/>
</dbReference>
<dbReference type="OrthoDB" id="9971254at2759"/>
<keyword evidence="4" id="KW-1185">Reference proteome</keyword>
<dbReference type="InterPro" id="IPR043708">
    <property type="entry name" value="DUF5648"/>
</dbReference>
<name>A0A8H7CMQ6_9AGAR</name>
<comment type="caution">
    <text evidence="3">The sequence shown here is derived from an EMBL/GenBank/DDBJ whole genome shotgun (WGS) entry which is preliminary data.</text>
</comment>
<accession>A0A8H7CMQ6</accession>
<evidence type="ECO:0000259" key="2">
    <source>
        <dbReference type="Pfam" id="PF18885"/>
    </source>
</evidence>